<evidence type="ECO:0000313" key="2">
    <source>
        <dbReference type="EMBL" id="MFG6109303.1"/>
    </source>
</evidence>
<organism evidence="2 3">
    <name type="scientific">Stenotrophomonas nematodicola</name>
    <dbReference type="NCBI Taxonomy" id="2656746"/>
    <lineage>
        <taxon>Bacteria</taxon>
        <taxon>Pseudomonadati</taxon>
        <taxon>Pseudomonadota</taxon>
        <taxon>Gammaproteobacteria</taxon>
        <taxon>Lysobacterales</taxon>
        <taxon>Lysobacteraceae</taxon>
        <taxon>Stenotrophomonas</taxon>
    </lineage>
</organism>
<dbReference type="SUPFAM" id="SSF55486">
    <property type="entry name" value="Metalloproteases ('zincins'), catalytic domain"/>
    <property type="match status" value="1"/>
</dbReference>
<dbReference type="Proteomes" id="UP001605261">
    <property type="component" value="Unassembled WGS sequence"/>
</dbReference>
<keyword evidence="3" id="KW-1185">Reference proteome</keyword>
<protein>
    <submittedName>
        <fullName evidence="2">Zinc-dependent peptidase</fullName>
    </submittedName>
</protein>
<name>A0ABW7CWW8_9GAMM</name>
<dbReference type="Gene3D" id="3.40.390.10">
    <property type="entry name" value="Collagenase (Catalytic Domain)"/>
    <property type="match status" value="1"/>
</dbReference>
<feature type="region of interest" description="Disordered" evidence="1">
    <location>
        <begin position="244"/>
        <end position="263"/>
    </location>
</feature>
<comment type="caution">
    <text evidence="2">The sequence shown here is derived from an EMBL/GenBank/DDBJ whole genome shotgun (WGS) entry which is preliminary data.</text>
</comment>
<sequence length="263" mass="29432">MWGWLRRRPREIDLAMWQQCCQRAPWLHGLDAPRRERLRALSARFLHEKTISPVGDLQLDERDGVLLAALCCMPLLELGDVGLRGWSQLIVYPDAFRVQRSHVDAAGVLHEWDDELIGESWDSGPLILSWADIQADIADPHAGYCVAVHEMAHKIDALDGAIDGTPPLPRDWQRQWASDFQAAYDAFCAQVDAGRDTLIDPYAAEAPEEFFAVVTEYHFSAPDVLEQAMPTVAAHLRRFYGESPGLSANNQPSAAAPRITTPR</sequence>
<dbReference type="Pfam" id="PF06167">
    <property type="entry name" value="Peptidase_M90"/>
    <property type="match status" value="1"/>
</dbReference>
<dbReference type="RefSeq" id="WP_394162885.1">
    <property type="nucleotide sequence ID" value="NZ_JBHGCJ010000005.1"/>
</dbReference>
<evidence type="ECO:0000313" key="3">
    <source>
        <dbReference type="Proteomes" id="UP001605261"/>
    </source>
</evidence>
<dbReference type="EMBL" id="JBHGCJ010000005">
    <property type="protein sequence ID" value="MFG6109303.1"/>
    <property type="molecule type" value="Genomic_DNA"/>
</dbReference>
<dbReference type="PANTHER" id="PTHR30164:SF2">
    <property type="entry name" value="PROTEIN MTFA"/>
    <property type="match status" value="1"/>
</dbReference>
<dbReference type="CDD" id="cd20169">
    <property type="entry name" value="Peptidase_M90_mtfA"/>
    <property type="match status" value="1"/>
</dbReference>
<dbReference type="InterPro" id="IPR010384">
    <property type="entry name" value="MtfA_fam"/>
</dbReference>
<evidence type="ECO:0000256" key="1">
    <source>
        <dbReference type="SAM" id="MobiDB-lite"/>
    </source>
</evidence>
<dbReference type="InterPro" id="IPR024079">
    <property type="entry name" value="MetalloPept_cat_dom_sf"/>
</dbReference>
<dbReference type="PANTHER" id="PTHR30164">
    <property type="entry name" value="MTFA PEPTIDASE"/>
    <property type="match status" value="1"/>
</dbReference>
<accession>A0ABW7CWW8</accession>
<reference evidence="2 3" key="1">
    <citation type="submission" date="2024-09" db="EMBL/GenBank/DDBJ databases">
        <authorList>
            <consortium name="All-Russian atlas of soil microorganisms"/>
            <consortium name="as a basis for the search for new antimicrobial producers and enzymes with unique properties"/>
            <person name="Sokolova E.A."/>
            <person name="Voronina E.N."/>
        </authorList>
    </citation>
    <scope>NUCLEOTIDE SEQUENCE [LARGE SCALE GENOMIC DNA]</scope>
    <source>
        <strain evidence="2 3">AF-22b-331.1</strain>
    </source>
</reference>
<proteinExistence type="predicted"/>
<dbReference type="Gene3D" id="1.10.472.150">
    <property type="entry name" value="Glucose-regulated metallo-peptidase M90, N-terminal domain"/>
    <property type="match status" value="1"/>
</dbReference>
<dbReference type="InterPro" id="IPR042252">
    <property type="entry name" value="MtfA_N"/>
</dbReference>
<gene>
    <name evidence="2" type="ORF">ACEU0G_003313</name>
</gene>